<gene>
    <name evidence="1" type="ORF">L210DRAFT_3533321</name>
</gene>
<reference evidence="1" key="2">
    <citation type="journal article" date="2020" name="Nat. Commun.">
        <title>Large-scale genome sequencing of mycorrhizal fungi provides insights into the early evolution of symbiotic traits.</title>
        <authorList>
            <person name="Miyauchi S."/>
            <person name="Kiss E."/>
            <person name="Kuo A."/>
            <person name="Drula E."/>
            <person name="Kohler A."/>
            <person name="Sanchez-Garcia M."/>
            <person name="Morin E."/>
            <person name="Andreopoulos B."/>
            <person name="Barry K.W."/>
            <person name="Bonito G."/>
            <person name="Buee M."/>
            <person name="Carver A."/>
            <person name="Chen C."/>
            <person name="Cichocki N."/>
            <person name="Clum A."/>
            <person name="Culley D."/>
            <person name="Crous P.W."/>
            <person name="Fauchery L."/>
            <person name="Girlanda M."/>
            <person name="Hayes R.D."/>
            <person name="Keri Z."/>
            <person name="LaButti K."/>
            <person name="Lipzen A."/>
            <person name="Lombard V."/>
            <person name="Magnuson J."/>
            <person name="Maillard F."/>
            <person name="Murat C."/>
            <person name="Nolan M."/>
            <person name="Ohm R.A."/>
            <person name="Pangilinan J."/>
            <person name="Pereira M.F."/>
            <person name="Perotto S."/>
            <person name="Peter M."/>
            <person name="Pfister S."/>
            <person name="Riley R."/>
            <person name="Sitrit Y."/>
            <person name="Stielow J.B."/>
            <person name="Szollosi G."/>
            <person name="Zifcakova L."/>
            <person name="Stursova M."/>
            <person name="Spatafora J.W."/>
            <person name="Tedersoo L."/>
            <person name="Vaario L.M."/>
            <person name="Yamada A."/>
            <person name="Yan M."/>
            <person name="Wang P."/>
            <person name="Xu J."/>
            <person name="Bruns T."/>
            <person name="Baldrian P."/>
            <person name="Vilgalys R."/>
            <person name="Dunand C."/>
            <person name="Henrissat B."/>
            <person name="Grigoriev I.V."/>
            <person name="Hibbett D."/>
            <person name="Nagy L.G."/>
            <person name="Martin F.M."/>
        </authorList>
    </citation>
    <scope>NUCLEOTIDE SEQUENCE</scope>
    <source>
        <strain evidence="1">BED1</strain>
    </source>
</reference>
<organism evidence="1 2">
    <name type="scientific">Boletus edulis BED1</name>
    <dbReference type="NCBI Taxonomy" id="1328754"/>
    <lineage>
        <taxon>Eukaryota</taxon>
        <taxon>Fungi</taxon>
        <taxon>Dikarya</taxon>
        <taxon>Basidiomycota</taxon>
        <taxon>Agaricomycotina</taxon>
        <taxon>Agaricomycetes</taxon>
        <taxon>Agaricomycetidae</taxon>
        <taxon>Boletales</taxon>
        <taxon>Boletineae</taxon>
        <taxon>Boletaceae</taxon>
        <taxon>Boletoideae</taxon>
        <taxon>Boletus</taxon>
    </lineage>
</organism>
<keyword evidence="2" id="KW-1185">Reference proteome</keyword>
<name>A0AAD4BZ16_BOLED</name>
<evidence type="ECO:0000313" key="2">
    <source>
        <dbReference type="Proteomes" id="UP001194468"/>
    </source>
</evidence>
<dbReference type="AlphaFoldDB" id="A0AAD4BZ16"/>
<dbReference type="Proteomes" id="UP001194468">
    <property type="component" value="Unassembled WGS sequence"/>
</dbReference>
<dbReference type="EMBL" id="WHUW01000007">
    <property type="protein sequence ID" value="KAF8443980.1"/>
    <property type="molecule type" value="Genomic_DNA"/>
</dbReference>
<reference evidence="1" key="1">
    <citation type="submission" date="2019-10" db="EMBL/GenBank/DDBJ databases">
        <authorList>
            <consortium name="DOE Joint Genome Institute"/>
            <person name="Kuo A."/>
            <person name="Miyauchi S."/>
            <person name="Kiss E."/>
            <person name="Drula E."/>
            <person name="Kohler A."/>
            <person name="Sanchez-Garcia M."/>
            <person name="Andreopoulos B."/>
            <person name="Barry K.W."/>
            <person name="Bonito G."/>
            <person name="Buee M."/>
            <person name="Carver A."/>
            <person name="Chen C."/>
            <person name="Cichocki N."/>
            <person name="Clum A."/>
            <person name="Culley D."/>
            <person name="Crous P.W."/>
            <person name="Fauchery L."/>
            <person name="Girlanda M."/>
            <person name="Hayes R."/>
            <person name="Keri Z."/>
            <person name="LaButti K."/>
            <person name="Lipzen A."/>
            <person name="Lombard V."/>
            <person name="Magnuson J."/>
            <person name="Maillard F."/>
            <person name="Morin E."/>
            <person name="Murat C."/>
            <person name="Nolan M."/>
            <person name="Ohm R."/>
            <person name="Pangilinan J."/>
            <person name="Pereira M."/>
            <person name="Perotto S."/>
            <person name="Peter M."/>
            <person name="Riley R."/>
            <person name="Sitrit Y."/>
            <person name="Stielow B."/>
            <person name="Szollosi G."/>
            <person name="Zifcakova L."/>
            <person name="Stursova M."/>
            <person name="Spatafora J.W."/>
            <person name="Tedersoo L."/>
            <person name="Vaario L.-M."/>
            <person name="Yamada A."/>
            <person name="Yan M."/>
            <person name="Wang P."/>
            <person name="Xu J."/>
            <person name="Bruns T."/>
            <person name="Baldrian P."/>
            <person name="Vilgalys R."/>
            <person name="Henrissat B."/>
            <person name="Grigoriev I.V."/>
            <person name="Hibbett D."/>
            <person name="Nagy L.G."/>
            <person name="Martin F.M."/>
        </authorList>
    </citation>
    <scope>NUCLEOTIDE SEQUENCE</scope>
    <source>
        <strain evidence="1">BED1</strain>
    </source>
</reference>
<comment type="caution">
    <text evidence="1">The sequence shown here is derived from an EMBL/GenBank/DDBJ whole genome shotgun (WGS) entry which is preliminary data.</text>
</comment>
<evidence type="ECO:0000313" key="1">
    <source>
        <dbReference type="EMBL" id="KAF8443980.1"/>
    </source>
</evidence>
<proteinExistence type="predicted"/>
<protein>
    <submittedName>
        <fullName evidence="1">Uncharacterized protein</fullName>
    </submittedName>
</protein>
<accession>A0AAD4BZ16</accession>
<sequence>MHLHKLWSRMVYFILAIIARRVYQMVQSWWIIDQIQHTLGEDSFSLGPGEHDVRQ</sequence>